<comment type="caution">
    <text evidence="4">The sequence shown here is derived from an EMBL/GenBank/DDBJ whole genome shotgun (WGS) entry which is preliminary data.</text>
</comment>
<feature type="domain" description="Transglutaminase-like" evidence="2">
    <location>
        <begin position="325"/>
        <end position="419"/>
    </location>
</feature>
<reference evidence="4 5" key="1">
    <citation type="submission" date="2022-01" db="EMBL/GenBank/DDBJ databases">
        <title>Draft genome sequence of Sabulilitoribacter multivorans KCTC 32326.</title>
        <authorList>
            <person name="Oh J.-S."/>
        </authorList>
    </citation>
    <scope>NUCLEOTIDE SEQUENCE [LARGE SCALE GENOMIC DNA]</scope>
    <source>
        <strain evidence="4 5">M-M16</strain>
    </source>
</reference>
<feature type="domain" description="DUF3857" evidence="3">
    <location>
        <begin position="66"/>
        <end position="194"/>
    </location>
</feature>
<evidence type="ECO:0000259" key="3">
    <source>
        <dbReference type="Pfam" id="PF12969"/>
    </source>
</evidence>
<dbReference type="Proteomes" id="UP001200022">
    <property type="component" value="Unassembled WGS sequence"/>
</dbReference>
<evidence type="ECO:0000313" key="4">
    <source>
        <dbReference type="EMBL" id="MCF7559093.1"/>
    </source>
</evidence>
<sequence>MRVPFFLILFTLTFAVFAQDYDFGKVSKEELQENYNPLDSAASATYLYKYRRTYFNYVKNQGFQLTTEVHDRIKIYNKEGFDYATKAIWLYKSKSGREKLNSLKAYTYNLVDDKIEDVKLKKDGIFETEKSIYYDETKFTMPDIKEGSIVEYQYEITSPFYTNIDEFEFQHDIPVKKIYAEFESPEYFNFKANTKGFLNVIPRIENKRGKITFTEKVRSTSKGFNGIGNSTSTSFETSEVEYTKQVNTYSLENVPALKEEPYVNNIDNYKSSVNYELSFVHFPNSQIDYYSTTWESVVKAIYESPDFGSELDKNGYFENEIDALIGSISDPLQRTSLIFDFVKSRVKWNGYYSKYTNDGVKKAYKDQVGNVAEINLMLTSMLRYAGLRAYPVLVSTRANGVPLFPTREGYNYVVSYVKIDDTEILLDATNKYSTPNVLPYRTLNWQGRVIAEQGGSQLIDLYPKEISNNSISMMVSLDESGTIEGGYRSLKTNHNALAYRESFNEADKDDFLEKLENKYGGLEISDFKVVNAMDISKPVMETYKFVKESQADVIGGKLYFSPMFFLKSNENPFKLETREFPVDFGYPSSINYKIIINLPDGYKVESLPAPGGFMLPDNLGLFKYNISGNDKMIQLSVESEIYQSIIAPQYYDVLKTYFKQLIEKQNEQIVLTKA</sequence>
<keyword evidence="5" id="KW-1185">Reference proteome</keyword>
<dbReference type="Gene3D" id="3.10.620.30">
    <property type="match status" value="1"/>
</dbReference>
<proteinExistence type="predicted"/>
<dbReference type="RefSeq" id="WP_237229405.1">
    <property type="nucleotide sequence ID" value="NZ_JAKKDV010000001.1"/>
</dbReference>
<dbReference type="Gene3D" id="2.60.40.3140">
    <property type="match status" value="1"/>
</dbReference>
<gene>
    <name evidence="4" type="ORF">L3X39_00465</name>
</gene>
<evidence type="ECO:0000259" key="2">
    <source>
        <dbReference type="Pfam" id="PF01841"/>
    </source>
</evidence>
<dbReference type="Gene3D" id="2.60.120.1130">
    <property type="match status" value="1"/>
</dbReference>
<dbReference type="EMBL" id="JAKKDV010000001">
    <property type="protein sequence ID" value="MCF7559093.1"/>
    <property type="molecule type" value="Genomic_DNA"/>
</dbReference>
<evidence type="ECO:0000313" key="5">
    <source>
        <dbReference type="Proteomes" id="UP001200022"/>
    </source>
</evidence>
<dbReference type="Pfam" id="PF12969">
    <property type="entry name" value="DUF3857"/>
    <property type="match status" value="1"/>
</dbReference>
<dbReference type="InterPro" id="IPR024618">
    <property type="entry name" value="DUF3857"/>
</dbReference>
<protein>
    <submittedName>
        <fullName evidence="4">DUF3857 domain-containing protein</fullName>
    </submittedName>
</protein>
<keyword evidence="1" id="KW-0732">Signal</keyword>
<organism evidence="4 5">
    <name type="scientific">Flaviramulus multivorans</name>
    <dbReference type="NCBI Taxonomy" id="1304750"/>
    <lineage>
        <taxon>Bacteria</taxon>
        <taxon>Pseudomonadati</taxon>
        <taxon>Bacteroidota</taxon>
        <taxon>Flavobacteriia</taxon>
        <taxon>Flavobacteriales</taxon>
        <taxon>Flavobacteriaceae</taxon>
        <taxon>Flaviramulus</taxon>
    </lineage>
</organism>
<accession>A0ABS9IE77</accession>
<name>A0ABS9IE77_9FLAO</name>
<feature type="chain" id="PRO_5046978210" evidence="1">
    <location>
        <begin position="19"/>
        <end position="674"/>
    </location>
</feature>
<dbReference type="Pfam" id="PF01841">
    <property type="entry name" value="Transglut_core"/>
    <property type="match status" value="1"/>
</dbReference>
<evidence type="ECO:0000256" key="1">
    <source>
        <dbReference type="SAM" id="SignalP"/>
    </source>
</evidence>
<dbReference type="InterPro" id="IPR002931">
    <property type="entry name" value="Transglutaminase-like"/>
</dbReference>
<feature type="signal peptide" evidence="1">
    <location>
        <begin position="1"/>
        <end position="18"/>
    </location>
</feature>